<reference evidence="1" key="1">
    <citation type="submission" date="2022-11" db="EMBL/GenBank/DDBJ databases">
        <authorList>
            <person name="Petersen C."/>
        </authorList>
    </citation>
    <scope>NUCLEOTIDE SEQUENCE</scope>
    <source>
        <strain evidence="1">IBT 26290</strain>
    </source>
</reference>
<dbReference type="OrthoDB" id="4153866at2759"/>
<proteinExistence type="predicted"/>
<comment type="caution">
    <text evidence="1">The sequence shown here is derived from an EMBL/GenBank/DDBJ whole genome shotgun (WGS) entry which is preliminary data.</text>
</comment>
<name>A0A9W9HVW7_9EURO</name>
<dbReference type="EMBL" id="JAPQKN010000006">
    <property type="protein sequence ID" value="KAJ5157387.1"/>
    <property type="molecule type" value="Genomic_DNA"/>
</dbReference>
<dbReference type="PANTHER" id="PTHR31571:SF1">
    <property type="entry name" value="ALTERED INHERITANCE OF MITOCHONDRIA PROTEIN 6"/>
    <property type="match status" value="1"/>
</dbReference>
<sequence length="330" mass="36925">MLNTADSFGHISGIFKLLNWTQQADNAFFREHGAASIESFDVLANKSSELSHWTHDTIPVTCHSHNDHGHRILLQSAISSGCISIEMTLFPAGNELLIGPNPDMLSRAINLRTLYVDPLLRMLRENNQKLENLPPGPFPHDNGLSGVFPDDPTQTLVLLMDFGDDPERVWSLLIPHIEPLREAGFLTQFNRSVTIQGPITIVATGNVPFHRILERSTSRDVFFDAPLLQLLPSYDQKILQNSDYSARNSYYAFADFHAAIGTVGCNGFSDKQLADLRQQVQIAHGLGLKVRYGGTPHWPRKLRNYVRCILAREGVDIITVDELSHRPQGN</sequence>
<dbReference type="Proteomes" id="UP001149163">
    <property type="component" value="Unassembled WGS sequence"/>
</dbReference>
<dbReference type="PANTHER" id="PTHR31571">
    <property type="entry name" value="ALTERED INHERITANCE OF MITOCHONDRIA PROTEIN 6"/>
    <property type="match status" value="1"/>
</dbReference>
<dbReference type="InterPro" id="IPR051236">
    <property type="entry name" value="HAT_RTT109-like"/>
</dbReference>
<organism evidence="1 2">
    <name type="scientific">Penicillium canariense</name>
    <dbReference type="NCBI Taxonomy" id="189055"/>
    <lineage>
        <taxon>Eukaryota</taxon>
        <taxon>Fungi</taxon>
        <taxon>Dikarya</taxon>
        <taxon>Ascomycota</taxon>
        <taxon>Pezizomycotina</taxon>
        <taxon>Eurotiomycetes</taxon>
        <taxon>Eurotiomycetidae</taxon>
        <taxon>Eurotiales</taxon>
        <taxon>Aspergillaceae</taxon>
        <taxon>Penicillium</taxon>
    </lineage>
</organism>
<dbReference type="GeneID" id="81429787"/>
<evidence type="ECO:0000313" key="2">
    <source>
        <dbReference type="Proteomes" id="UP001149163"/>
    </source>
</evidence>
<dbReference type="RefSeq" id="XP_056540376.1">
    <property type="nucleotide sequence ID" value="XM_056690611.1"/>
</dbReference>
<keyword evidence="2" id="KW-1185">Reference proteome</keyword>
<reference evidence="1" key="2">
    <citation type="journal article" date="2023" name="IMA Fungus">
        <title>Comparative genomic study of the Penicillium genus elucidates a diverse pangenome and 15 lateral gene transfer events.</title>
        <authorList>
            <person name="Petersen C."/>
            <person name="Sorensen T."/>
            <person name="Nielsen M.R."/>
            <person name="Sondergaard T.E."/>
            <person name="Sorensen J.L."/>
            <person name="Fitzpatrick D.A."/>
            <person name="Frisvad J.C."/>
            <person name="Nielsen K.L."/>
        </authorList>
    </citation>
    <scope>NUCLEOTIDE SEQUENCE</scope>
    <source>
        <strain evidence="1">IBT 26290</strain>
    </source>
</reference>
<evidence type="ECO:0000313" key="1">
    <source>
        <dbReference type="EMBL" id="KAJ5157387.1"/>
    </source>
</evidence>
<gene>
    <name evidence="1" type="ORF">N7482_008487</name>
</gene>
<protein>
    <submittedName>
        <fullName evidence="1">Uncharacterized protein</fullName>
    </submittedName>
</protein>
<dbReference type="AlphaFoldDB" id="A0A9W9HVW7"/>
<accession>A0A9W9HVW7</accession>